<dbReference type="InterPro" id="IPR002893">
    <property type="entry name" value="Znf_MYND"/>
</dbReference>
<dbReference type="AlphaFoldDB" id="A0ABD2VY85"/>
<dbReference type="GO" id="GO:0008276">
    <property type="term" value="F:protein methyltransferase activity"/>
    <property type="evidence" value="ECO:0007669"/>
    <property type="project" value="UniProtKB-ARBA"/>
</dbReference>
<keyword evidence="2" id="KW-0808">Transferase</keyword>
<protein>
    <recommendedName>
        <fullName evidence="12">MYND-type domain-containing protein</fullName>
    </recommendedName>
</protein>
<name>A0ABD2VY85_9HYME</name>
<evidence type="ECO:0000313" key="11">
    <source>
        <dbReference type="Proteomes" id="UP001627154"/>
    </source>
</evidence>
<dbReference type="GO" id="GO:0008270">
    <property type="term" value="F:zinc ion binding"/>
    <property type="evidence" value="ECO:0007669"/>
    <property type="project" value="UniProtKB-KW"/>
</dbReference>
<dbReference type="Pfam" id="PF01753">
    <property type="entry name" value="zf-MYND"/>
    <property type="match status" value="1"/>
</dbReference>
<dbReference type="PANTHER" id="PTHR46165">
    <property type="entry name" value="SET AND MYND DOMAIN-CONTAINING PROTEIN 4"/>
    <property type="match status" value="1"/>
</dbReference>
<dbReference type="EMBL" id="JBJJXI010000153">
    <property type="protein sequence ID" value="KAL3385577.1"/>
    <property type="molecule type" value="Genomic_DNA"/>
</dbReference>
<dbReference type="InterPro" id="IPR001214">
    <property type="entry name" value="SET_dom"/>
</dbReference>
<dbReference type="Gene3D" id="2.170.270.10">
    <property type="entry name" value="SET domain"/>
    <property type="match status" value="2"/>
</dbReference>
<keyword evidence="4" id="KW-0479">Metal-binding</keyword>
<gene>
    <name evidence="10" type="ORF">TKK_018650</name>
</gene>
<evidence type="ECO:0000259" key="8">
    <source>
        <dbReference type="PROSITE" id="PS50280"/>
    </source>
</evidence>
<dbReference type="Proteomes" id="UP001627154">
    <property type="component" value="Unassembled WGS sequence"/>
</dbReference>
<feature type="domain" description="MYND-type" evidence="9">
    <location>
        <begin position="238"/>
        <end position="280"/>
    </location>
</feature>
<dbReference type="GO" id="GO:0008757">
    <property type="term" value="F:S-adenosylmethionine-dependent methyltransferase activity"/>
    <property type="evidence" value="ECO:0007669"/>
    <property type="project" value="UniProtKB-ARBA"/>
</dbReference>
<keyword evidence="11" id="KW-1185">Reference proteome</keyword>
<dbReference type="PANTHER" id="PTHR46165:SF2">
    <property type="entry name" value="SET AND MYND DOMAIN-CONTAINING PROTEIN 4"/>
    <property type="match status" value="1"/>
</dbReference>
<accession>A0ABD2VY85</accession>
<feature type="domain" description="SET" evidence="8">
    <location>
        <begin position="189"/>
        <end position="503"/>
    </location>
</feature>
<evidence type="ECO:0000256" key="1">
    <source>
        <dbReference type="ARBA" id="ARBA00022603"/>
    </source>
</evidence>
<keyword evidence="1" id="KW-0489">Methyltransferase</keyword>
<dbReference type="GO" id="GO:0032259">
    <property type="term" value="P:methylation"/>
    <property type="evidence" value="ECO:0007669"/>
    <property type="project" value="UniProtKB-KW"/>
</dbReference>
<keyword evidence="5 7" id="KW-0863">Zinc-finger</keyword>
<keyword evidence="3" id="KW-0949">S-adenosyl-L-methionine</keyword>
<dbReference type="Gene3D" id="1.10.220.160">
    <property type="match status" value="1"/>
</dbReference>
<dbReference type="InterPro" id="IPR046341">
    <property type="entry name" value="SET_dom_sf"/>
</dbReference>
<dbReference type="Pfam" id="PF00856">
    <property type="entry name" value="SET"/>
    <property type="match status" value="1"/>
</dbReference>
<reference evidence="10 11" key="1">
    <citation type="journal article" date="2024" name="bioRxiv">
        <title>A reference genome for Trichogramma kaykai: A tiny desert-dwelling parasitoid wasp with competing sex-ratio distorters.</title>
        <authorList>
            <person name="Culotta J."/>
            <person name="Lindsey A.R."/>
        </authorList>
    </citation>
    <scope>NUCLEOTIDE SEQUENCE [LARGE SCALE GENOMIC DNA]</scope>
    <source>
        <strain evidence="10 11">KSX58</strain>
    </source>
</reference>
<evidence type="ECO:0000256" key="3">
    <source>
        <dbReference type="ARBA" id="ARBA00022691"/>
    </source>
</evidence>
<dbReference type="Gene3D" id="6.10.140.2220">
    <property type="match status" value="1"/>
</dbReference>
<evidence type="ECO:0000313" key="10">
    <source>
        <dbReference type="EMBL" id="KAL3385577.1"/>
    </source>
</evidence>
<sequence length="633" mass="72112">MKHLVEKLRETLKELGFAGELQPIDEAFRREMDSVRELMAGIAWKSSEISIICRGFVNPNNSLYRGQAHTARFHALCLEWAGHCLAYAQPGSHEYALGLKARANLHCHCGNWSDCARDVIRAQDRLRLHKFPDPLGTAERLSELMSRVEAKAGLKTEPNSDMNGWQPVDLADSPDQLVPRLEQSHPEHPCLSVSVAPAYDPFLGRHLVARRDIKVGEMILVEDMACCSLLEDKLRTSCAHCSAPAWRGGGGQACPECANVLYCSEECRDEARSDYHDVECPIFAEASRRREDRESVLAALRLLVKYAKAEGLDRVIEIARVIDRDPESFNMKLPKLSEYLQPTDSSFCYTEFGKIYGLLDRHISPENEEQFRYMMTAMDIPPRQTDEFPDDEYDDLLGAVVKSLRANRDEDIDDDTMWAVRKIFKKLKMIYEVNCHWFGSVPDEKSPTKSDWEIKCFALSYYTSLINHSCFQNSALSIGKGGKLMVYAIHPIKQSEQITINYGHRMDTSWGLRSDHTRRKHVAEVENFICLCVGCNEGWAEASDSVNIDDLVRPEVEACAKVGMLEGQSIDWYLTKNQIIAVKIVIGSYFERLKKTAPWTAFHKTRDFMKFLIHAYELMYGVERKVSKECHSC</sequence>
<dbReference type="GO" id="GO:0008170">
    <property type="term" value="F:N-methyltransferase activity"/>
    <property type="evidence" value="ECO:0007669"/>
    <property type="project" value="UniProtKB-ARBA"/>
</dbReference>
<keyword evidence="6" id="KW-0862">Zinc</keyword>
<evidence type="ECO:0000256" key="7">
    <source>
        <dbReference type="PROSITE-ProRule" id="PRU00134"/>
    </source>
</evidence>
<comment type="caution">
    <text evidence="10">The sequence shown here is derived from an EMBL/GenBank/DDBJ whole genome shotgun (WGS) entry which is preliminary data.</text>
</comment>
<evidence type="ECO:0000256" key="4">
    <source>
        <dbReference type="ARBA" id="ARBA00022723"/>
    </source>
</evidence>
<dbReference type="PROSITE" id="PS01360">
    <property type="entry name" value="ZF_MYND_1"/>
    <property type="match status" value="1"/>
</dbReference>
<evidence type="ECO:0000259" key="9">
    <source>
        <dbReference type="PROSITE" id="PS50865"/>
    </source>
</evidence>
<dbReference type="InterPro" id="IPR052097">
    <property type="entry name" value="SET-MYND_domain_protein"/>
</dbReference>
<dbReference type="SUPFAM" id="SSF82199">
    <property type="entry name" value="SET domain"/>
    <property type="match status" value="1"/>
</dbReference>
<dbReference type="PROSITE" id="PS50280">
    <property type="entry name" value="SET"/>
    <property type="match status" value="1"/>
</dbReference>
<evidence type="ECO:0000256" key="6">
    <source>
        <dbReference type="ARBA" id="ARBA00022833"/>
    </source>
</evidence>
<organism evidence="10 11">
    <name type="scientific">Trichogramma kaykai</name>
    <dbReference type="NCBI Taxonomy" id="54128"/>
    <lineage>
        <taxon>Eukaryota</taxon>
        <taxon>Metazoa</taxon>
        <taxon>Ecdysozoa</taxon>
        <taxon>Arthropoda</taxon>
        <taxon>Hexapoda</taxon>
        <taxon>Insecta</taxon>
        <taxon>Pterygota</taxon>
        <taxon>Neoptera</taxon>
        <taxon>Endopterygota</taxon>
        <taxon>Hymenoptera</taxon>
        <taxon>Apocrita</taxon>
        <taxon>Proctotrupomorpha</taxon>
        <taxon>Chalcidoidea</taxon>
        <taxon>Trichogrammatidae</taxon>
        <taxon>Trichogramma</taxon>
    </lineage>
</organism>
<dbReference type="SUPFAM" id="SSF144232">
    <property type="entry name" value="HIT/MYND zinc finger-like"/>
    <property type="match status" value="1"/>
</dbReference>
<evidence type="ECO:0000256" key="2">
    <source>
        <dbReference type="ARBA" id="ARBA00022679"/>
    </source>
</evidence>
<dbReference type="PROSITE" id="PS50865">
    <property type="entry name" value="ZF_MYND_2"/>
    <property type="match status" value="1"/>
</dbReference>
<evidence type="ECO:0000256" key="5">
    <source>
        <dbReference type="ARBA" id="ARBA00022771"/>
    </source>
</evidence>
<evidence type="ECO:0008006" key="12">
    <source>
        <dbReference type="Google" id="ProtNLM"/>
    </source>
</evidence>
<proteinExistence type="predicted"/>